<evidence type="ECO:0008006" key="2">
    <source>
        <dbReference type="Google" id="ProtNLM"/>
    </source>
</evidence>
<proteinExistence type="predicted"/>
<gene>
    <name evidence="1" type="ORF">ABRP34_03735</name>
</gene>
<dbReference type="EMBL" id="CP159279">
    <property type="protein sequence ID" value="XCH12139.1"/>
    <property type="molecule type" value="Genomic_DNA"/>
</dbReference>
<dbReference type="SUPFAM" id="SSF55729">
    <property type="entry name" value="Acyl-CoA N-acyltransferases (Nat)"/>
    <property type="match status" value="1"/>
</dbReference>
<evidence type="ECO:0000313" key="1">
    <source>
        <dbReference type="EMBL" id="XCH12139.1"/>
    </source>
</evidence>
<dbReference type="RefSeq" id="WP_353712313.1">
    <property type="nucleotide sequence ID" value="NZ_CP159279.1"/>
</dbReference>
<dbReference type="InterPro" id="IPR016181">
    <property type="entry name" value="Acyl_CoA_acyltransferase"/>
</dbReference>
<protein>
    <recommendedName>
        <fullName evidence="2">N-acetyltransferase domain-containing protein</fullName>
    </recommendedName>
</protein>
<sequence length="156" mass="18153">MSGIESLQMVNRTPVRKRRYWTPTYESSSDFQMLWWRDKYESEPPIEDHWVSFVLGDREVARCKYVMTGARADPVLGDLPHGQLDILAFEVAVPMRRKGVGRAAIRAIRDQNPLPRLIALNDGVESRKFWDGLGWVRHQPAHAIFRDVERVTYSEQ</sequence>
<name>A0AAU8ETJ6_9MICC</name>
<dbReference type="AlphaFoldDB" id="A0AAU8ETJ6"/>
<accession>A0AAU8ETJ6</accession>
<reference evidence="1" key="1">
    <citation type="submission" date="2024-06" db="EMBL/GenBank/DDBJ databases">
        <title>Biodegradation of dimethachlon by Arthrobacter sp. K5: mechanistic insights and ecological implications.</title>
        <authorList>
            <person name="Hu S."/>
            <person name="Lu P."/>
        </authorList>
    </citation>
    <scope>NUCLEOTIDE SEQUENCE</scope>
    <source>
        <strain evidence="1">K5</strain>
    </source>
</reference>
<organism evidence="1">
    <name type="scientific">Arthrobacter sp. K5</name>
    <dbReference type="NCBI Taxonomy" id="2839623"/>
    <lineage>
        <taxon>Bacteria</taxon>
        <taxon>Bacillati</taxon>
        <taxon>Actinomycetota</taxon>
        <taxon>Actinomycetes</taxon>
        <taxon>Micrococcales</taxon>
        <taxon>Micrococcaceae</taxon>
        <taxon>Arthrobacter</taxon>
    </lineage>
</organism>